<accession>A0A940WCU1</accession>
<dbReference type="RefSeq" id="WP_210154399.1">
    <property type="nucleotide sequence ID" value="NZ_JAFCNB010000002.1"/>
</dbReference>
<keyword evidence="4" id="KW-1185">Reference proteome</keyword>
<protein>
    <submittedName>
        <fullName evidence="3">Uncharacterized protein</fullName>
    </submittedName>
</protein>
<feature type="signal peptide" evidence="2">
    <location>
        <begin position="1"/>
        <end position="32"/>
    </location>
</feature>
<sequence>MASIVACGTAAAVRLLVLTLAMTAIYSGAIQAVPGERSTGDGAGTGTTASSTGTGPAGEPASGTARLAVRMSTTGAFADSALLPGTTRAAGARTHRFSGPNLSGPNLSGPSLSN</sequence>
<feature type="region of interest" description="Disordered" evidence="1">
    <location>
        <begin position="88"/>
        <end position="114"/>
    </location>
</feature>
<comment type="caution">
    <text evidence="3">The sequence shown here is derived from an EMBL/GenBank/DDBJ whole genome shotgun (WGS) entry which is preliminary data.</text>
</comment>
<feature type="compositionally biased region" description="Low complexity" evidence="1">
    <location>
        <begin position="98"/>
        <end position="114"/>
    </location>
</feature>
<reference evidence="3" key="1">
    <citation type="submission" date="2021-02" db="EMBL/GenBank/DDBJ databases">
        <title>Draft genome sequence of Microbispora sp. RL4-1S isolated from rice leaves in Thailand.</title>
        <authorList>
            <person name="Muangham S."/>
            <person name="Duangmal K."/>
        </authorList>
    </citation>
    <scope>NUCLEOTIDE SEQUENCE</scope>
    <source>
        <strain evidence="3">RL4-1S</strain>
    </source>
</reference>
<dbReference type="Proteomes" id="UP000674234">
    <property type="component" value="Unassembled WGS sequence"/>
</dbReference>
<evidence type="ECO:0000313" key="3">
    <source>
        <dbReference type="EMBL" id="MBP2703096.1"/>
    </source>
</evidence>
<evidence type="ECO:0000256" key="2">
    <source>
        <dbReference type="SAM" id="SignalP"/>
    </source>
</evidence>
<organism evidence="3 4">
    <name type="scientific">Microbispora oryzae</name>
    <dbReference type="NCBI Taxonomy" id="2806554"/>
    <lineage>
        <taxon>Bacteria</taxon>
        <taxon>Bacillati</taxon>
        <taxon>Actinomycetota</taxon>
        <taxon>Actinomycetes</taxon>
        <taxon>Streptosporangiales</taxon>
        <taxon>Streptosporangiaceae</taxon>
        <taxon>Microbispora</taxon>
    </lineage>
</organism>
<feature type="region of interest" description="Disordered" evidence="1">
    <location>
        <begin position="34"/>
        <end position="64"/>
    </location>
</feature>
<proteinExistence type="predicted"/>
<evidence type="ECO:0000313" key="4">
    <source>
        <dbReference type="Proteomes" id="UP000674234"/>
    </source>
</evidence>
<feature type="chain" id="PRO_5041334878" evidence="2">
    <location>
        <begin position="33"/>
        <end position="114"/>
    </location>
</feature>
<dbReference type="EMBL" id="JAFCNB010000002">
    <property type="protein sequence ID" value="MBP2703096.1"/>
    <property type="molecule type" value="Genomic_DNA"/>
</dbReference>
<feature type="compositionally biased region" description="Low complexity" evidence="1">
    <location>
        <begin position="46"/>
        <end position="58"/>
    </location>
</feature>
<evidence type="ECO:0000256" key="1">
    <source>
        <dbReference type="SAM" id="MobiDB-lite"/>
    </source>
</evidence>
<dbReference type="AlphaFoldDB" id="A0A940WCU1"/>
<keyword evidence="2" id="KW-0732">Signal</keyword>
<name>A0A940WCU1_9ACTN</name>
<gene>
    <name evidence="3" type="ORF">JOL79_04680</name>
</gene>